<keyword evidence="4" id="KW-1185">Reference proteome</keyword>
<dbReference type="CDD" id="cd06558">
    <property type="entry name" value="crotonase-like"/>
    <property type="match status" value="1"/>
</dbReference>
<name>A0A4P8L4A5_9BACT</name>
<dbReference type="EMBL" id="CP040098">
    <property type="protein sequence ID" value="QCQ22644.1"/>
    <property type="molecule type" value="Genomic_DNA"/>
</dbReference>
<sequence length="320" mass="35859">MLNSKSNETAKNVLRTLCRLSQNMLTLMLLCRGFARRCTRSLENTIREPCNRQQLTTKHTGMEKKIIREDKGYVSTITIDRPDKKNALDADALFALGDVIKEIEKKGSIRVIVLRGSGKEAFSSGVDLAGGQKEFKRTIEGLEYCLDSLIRYPMLVISMVYGPAVGIGLDLCVLSDFCLAAQGARFGAPLVRLGRTYYYTQIERLTRLVGIRPAKEILLGGRLIDAQRAKEIDLVNLVVSPDELESVTYSLANELAEETAPIAVRITKSTIRKLFEENPLDPILEEELKRLHVDEINRSKDAEEGIKAMLEKRRPVFTGN</sequence>
<evidence type="ECO:0000313" key="4">
    <source>
        <dbReference type="Proteomes" id="UP000298602"/>
    </source>
</evidence>
<dbReference type="GO" id="GO:0016853">
    <property type="term" value="F:isomerase activity"/>
    <property type="evidence" value="ECO:0007669"/>
    <property type="project" value="UniProtKB-KW"/>
</dbReference>
<dbReference type="GO" id="GO:0016829">
    <property type="term" value="F:lyase activity"/>
    <property type="evidence" value="ECO:0007669"/>
    <property type="project" value="UniProtKB-KW"/>
</dbReference>
<dbReference type="GO" id="GO:0006635">
    <property type="term" value="P:fatty acid beta-oxidation"/>
    <property type="evidence" value="ECO:0007669"/>
    <property type="project" value="TreeGrafter"/>
</dbReference>
<dbReference type="AlphaFoldDB" id="A0A4P8L4A5"/>
<dbReference type="Gene3D" id="3.90.226.10">
    <property type="entry name" value="2-enoyl-CoA Hydratase, Chain A, domain 1"/>
    <property type="match status" value="1"/>
</dbReference>
<dbReference type="Gene3D" id="1.10.12.10">
    <property type="entry name" value="Lyase 2-enoyl-coa Hydratase, Chain A, domain 2"/>
    <property type="match status" value="1"/>
</dbReference>
<dbReference type="SUPFAM" id="SSF52096">
    <property type="entry name" value="ClpP/crotonase"/>
    <property type="match status" value="1"/>
</dbReference>
<dbReference type="Proteomes" id="UP000298602">
    <property type="component" value="Chromosome"/>
</dbReference>
<gene>
    <name evidence="3" type="ORF">FDQ92_10970</name>
</gene>
<evidence type="ECO:0000313" key="3">
    <source>
        <dbReference type="EMBL" id="QCQ22644.1"/>
    </source>
</evidence>
<comment type="similarity">
    <text evidence="1">Belongs to the enoyl-CoA hydratase/isomerase family.</text>
</comment>
<evidence type="ECO:0000256" key="2">
    <source>
        <dbReference type="ARBA" id="ARBA00023239"/>
    </source>
</evidence>
<protein>
    <submittedName>
        <fullName evidence="3">Enoyl-CoA hydratase/isomerase family protein</fullName>
    </submittedName>
</protein>
<dbReference type="KEGG" id="dax:FDQ92_10970"/>
<dbReference type="InterPro" id="IPR014748">
    <property type="entry name" value="Enoyl-CoA_hydra_C"/>
</dbReference>
<accession>A0A4P8L4A5</accession>
<keyword evidence="3" id="KW-0413">Isomerase</keyword>
<organism evidence="3 4">
    <name type="scientific">Desulfoglaeba alkanexedens ALDC</name>
    <dbReference type="NCBI Taxonomy" id="980445"/>
    <lineage>
        <taxon>Bacteria</taxon>
        <taxon>Pseudomonadati</taxon>
        <taxon>Thermodesulfobacteriota</taxon>
        <taxon>Syntrophobacteria</taxon>
        <taxon>Syntrophobacterales</taxon>
        <taxon>Syntrophobacteraceae</taxon>
        <taxon>Desulfoglaeba</taxon>
    </lineage>
</organism>
<evidence type="ECO:0000256" key="1">
    <source>
        <dbReference type="ARBA" id="ARBA00005254"/>
    </source>
</evidence>
<reference evidence="3 4" key="2">
    <citation type="submission" date="2019-05" db="EMBL/GenBank/DDBJ databases">
        <authorList>
            <person name="Suflita J.M."/>
            <person name="Marks C.R."/>
        </authorList>
    </citation>
    <scope>NUCLEOTIDE SEQUENCE [LARGE SCALE GENOMIC DNA]</scope>
    <source>
        <strain evidence="3 4">ALDC</strain>
    </source>
</reference>
<reference evidence="3 4" key="1">
    <citation type="submission" date="2019-05" db="EMBL/GenBank/DDBJ databases">
        <title>The Complete Genome Sequence of the n-alkane-degrading Desulfoglaeba alkanexedens ALDC reveals multiple alkylsuccinate synthase gene clusters.</title>
        <authorList>
            <person name="Callaghan A.V."/>
            <person name="Davidova I.A."/>
            <person name="Duncan K.E."/>
            <person name="Morris B."/>
            <person name="McInerney M.J."/>
        </authorList>
    </citation>
    <scope>NUCLEOTIDE SEQUENCE [LARGE SCALE GENOMIC DNA]</scope>
    <source>
        <strain evidence="3 4">ALDC</strain>
    </source>
</reference>
<dbReference type="PANTHER" id="PTHR11941:SF54">
    <property type="entry name" value="ENOYL-COA HYDRATASE, MITOCHONDRIAL"/>
    <property type="match status" value="1"/>
</dbReference>
<keyword evidence="2" id="KW-0456">Lyase</keyword>
<dbReference type="InterPro" id="IPR001753">
    <property type="entry name" value="Enoyl-CoA_hydra/iso"/>
</dbReference>
<dbReference type="PANTHER" id="PTHR11941">
    <property type="entry name" value="ENOYL-COA HYDRATASE-RELATED"/>
    <property type="match status" value="1"/>
</dbReference>
<proteinExistence type="inferred from homology"/>
<dbReference type="OrthoDB" id="5365311at2"/>
<dbReference type="Pfam" id="PF00378">
    <property type="entry name" value="ECH_1"/>
    <property type="match status" value="1"/>
</dbReference>
<dbReference type="InterPro" id="IPR029045">
    <property type="entry name" value="ClpP/crotonase-like_dom_sf"/>
</dbReference>